<dbReference type="OrthoDB" id="3256413at2759"/>
<reference evidence="4" key="1">
    <citation type="submission" date="2011-07" db="EMBL/GenBank/DDBJ databases">
        <authorList>
            <consortium name="Caenorhabditis brenneri Sequencing and Analysis Consortium"/>
            <person name="Wilson R.K."/>
        </authorList>
    </citation>
    <scope>NUCLEOTIDE SEQUENCE [LARGE SCALE GENOMIC DNA]</scope>
    <source>
        <strain evidence="4">PB2801</strain>
    </source>
</reference>
<dbReference type="InterPro" id="IPR041426">
    <property type="entry name" value="Mos1_HTH"/>
</dbReference>
<evidence type="ECO:0000313" key="4">
    <source>
        <dbReference type="Proteomes" id="UP000008068"/>
    </source>
</evidence>
<dbReference type="InterPro" id="IPR040161">
    <property type="entry name" value="FB224"/>
</dbReference>
<dbReference type="SMART" id="SM00256">
    <property type="entry name" value="FBOX"/>
    <property type="match status" value="1"/>
</dbReference>
<proteinExistence type="predicted"/>
<accession>G0P0R7</accession>
<organism evidence="4">
    <name type="scientific">Caenorhabditis brenneri</name>
    <name type="common">Nematode worm</name>
    <dbReference type="NCBI Taxonomy" id="135651"/>
    <lineage>
        <taxon>Eukaryota</taxon>
        <taxon>Metazoa</taxon>
        <taxon>Ecdysozoa</taxon>
        <taxon>Nematoda</taxon>
        <taxon>Chromadorea</taxon>
        <taxon>Rhabditida</taxon>
        <taxon>Rhabditina</taxon>
        <taxon>Rhabditomorpha</taxon>
        <taxon>Rhabditoidea</taxon>
        <taxon>Rhabditidae</taxon>
        <taxon>Peloderinae</taxon>
        <taxon>Caenorhabditis</taxon>
    </lineage>
</organism>
<gene>
    <name evidence="3" type="ORF">CAEBREN_00674</name>
</gene>
<dbReference type="Pfam" id="PF17906">
    <property type="entry name" value="HTH_48"/>
    <property type="match status" value="1"/>
</dbReference>
<dbReference type="AlphaFoldDB" id="G0P0R7"/>
<protein>
    <recommendedName>
        <fullName evidence="2">F-box domain-containing protein</fullName>
    </recommendedName>
</protein>
<dbReference type="InterPro" id="IPR001810">
    <property type="entry name" value="F-box_dom"/>
</dbReference>
<evidence type="ECO:0000313" key="3">
    <source>
        <dbReference type="EMBL" id="EGT41848.1"/>
    </source>
</evidence>
<dbReference type="FunCoup" id="G0P0R7">
    <property type="interactions" value="841"/>
</dbReference>
<dbReference type="HOGENOM" id="CLU_030831_3_2_1"/>
<dbReference type="Pfam" id="PF00646">
    <property type="entry name" value="F-box"/>
    <property type="match status" value="1"/>
</dbReference>
<dbReference type="PANTHER" id="PTHR23015:SF4">
    <property type="entry name" value="DUF38 DOMAIN-CONTAINING PROTEIN-RELATED"/>
    <property type="match status" value="1"/>
</dbReference>
<feature type="coiled-coil region" evidence="1">
    <location>
        <begin position="328"/>
        <end position="355"/>
    </location>
</feature>
<dbReference type="PANTHER" id="PTHR23015">
    <property type="entry name" value="UNCHARACTERIZED C.ELEGANS PROTEIN"/>
    <property type="match status" value="1"/>
</dbReference>
<evidence type="ECO:0000259" key="2">
    <source>
        <dbReference type="PROSITE" id="PS50181"/>
    </source>
</evidence>
<dbReference type="Proteomes" id="UP000008068">
    <property type="component" value="Unassembled WGS sequence"/>
</dbReference>
<name>G0P0R7_CAEBE</name>
<dbReference type="InParanoid" id="G0P0R7"/>
<dbReference type="EMBL" id="GL380003">
    <property type="protein sequence ID" value="EGT41848.1"/>
    <property type="molecule type" value="Genomic_DNA"/>
</dbReference>
<sequence>MPCSSKLTELLQTDERAYRTCIMYEAASETPLEEAYQNMKKVVPNLDYLDFEYWYYRFLNGNLDLNHDRSKDPKTRGFLEIPIDVVEKIIGKLGLVDRLITRKVCRNLRAVIDRQKTMFHNASIEIRDDGCVMKFGAQKIEYCFNGNDKSVLTSPLKTWFVKGDYLKMAIKEFSSIITKPNWRFKNLSFYFDWQDEDDQDNPKPFLLLNSILSKQDIHVEQLHFEQNTLVPMATLLPNFRSDVLECIDFQIGDFQKDVFEAIMEMDQWKNAKKLKLNSIPDDFDIQHLFHCKEFTIEKIDITGDHLFKIRDILFKSPNFELCTLITTGGDAEEELEELTRDVNRLMELHKEYNIHEQRYRIEDSEDYFQISCYVDEYEDDLVLEIKRVRVSNGRNRGRQKLL</sequence>
<dbReference type="GO" id="GO:0045087">
    <property type="term" value="P:innate immune response"/>
    <property type="evidence" value="ECO:0007669"/>
    <property type="project" value="TreeGrafter"/>
</dbReference>
<dbReference type="Pfam" id="PF01827">
    <property type="entry name" value="FTH"/>
    <property type="match status" value="1"/>
</dbReference>
<dbReference type="InterPro" id="IPR002900">
    <property type="entry name" value="DUF38/FTH_CAE_spp"/>
</dbReference>
<dbReference type="CDD" id="cd22150">
    <property type="entry name" value="F-box_CeFBXA-like"/>
    <property type="match status" value="1"/>
</dbReference>
<dbReference type="PROSITE" id="PS50181">
    <property type="entry name" value="FBOX"/>
    <property type="match status" value="1"/>
</dbReference>
<evidence type="ECO:0000256" key="1">
    <source>
        <dbReference type="SAM" id="Coils"/>
    </source>
</evidence>
<dbReference type="OMA" id="EYNIHEQ"/>
<feature type="domain" description="F-box" evidence="2">
    <location>
        <begin position="75"/>
        <end position="122"/>
    </location>
</feature>
<keyword evidence="1" id="KW-0175">Coiled coil</keyword>
<keyword evidence="4" id="KW-1185">Reference proteome</keyword>